<evidence type="ECO:0000256" key="5">
    <source>
        <dbReference type="ARBA" id="ARBA00022801"/>
    </source>
</evidence>
<keyword evidence="6" id="KW-0460">Magnesium</keyword>
<evidence type="ECO:0000256" key="7">
    <source>
        <dbReference type="ARBA" id="ARBA00033711"/>
    </source>
</evidence>
<evidence type="ECO:0000256" key="3">
    <source>
        <dbReference type="ARBA" id="ARBA00012953"/>
    </source>
</evidence>
<evidence type="ECO:0000313" key="9">
    <source>
        <dbReference type="Proteomes" id="UP000663452"/>
    </source>
</evidence>
<comment type="catalytic activity">
    <reaction evidence="7">
        <text>(2R)-O-phospho-3-sulfolactate + H2O = (2R)-3-sulfolactate + phosphate</text>
        <dbReference type="Rhea" id="RHEA:23416"/>
        <dbReference type="ChEBI" id="CHEBI:15377"/>
        <dbReference type="ChEBI" id="CHEBI:15597"/>
        <dbReference type="ChEBI" id="CHEBI:43474"/>
        <dbReference type="ChEBI" id="CHEBI:58738"/>
        <dbReference type="EC" id="3.1.3.71"/>
    </reaction>
</comment>
<evidence type="ECO:0000256" key="6">
    <source>
        <dbReference type="ARBA" id="ARBA00022842"/>
    </source>
</evidence>
<evidence type="ECO:0000256" key="2">
    <source>
        <dbReference type="ARBA" id="ARBA00009997"/>
    </source>
</evidence>
<dbReference type="SUPFAM" id="SSF142823">
    <property type="entry name" value="ComB-like"/>
    <property type="match status" value="1"/>
</dbReference>
<keyword evidence="9" id="KW-1185">Reference proteome</keyword>
<dbReference type="Gene3D" id="3.90.1560.10">
    <property type="entry name" value="ComB-like"/>
    <property type="match status" value="1"/>
</dbReference>
<evidence type="ECO:0000256" key="1">
    <source>
        <dbReference type="ARBA" id="ARBA00001946"/>
    </source>
</evidence>
<evidence type="ECO:0000313" key="8">
    <source>
        <dbReference type="EMBL" id="QSF43818.1"/>
    </source>
</evidence>
<proteinExistence type="inferred from homology"/>
<dbReference type="PANTHER" id="PTHR37311:SF1">
    <property type="entry name" value="2-PHOSPHOSULFOLACTATE PHOSPHATASE-RELATED"/>
    <property type="match status" value="1"/>
</dbReference>
<dbReference type="InterPro" id="IPR005238">
    <property type="entry name" value="ComB-like"/>
</dbReference>
<keyword evidence="5" id="KW-0378">Hydrolase</keyword>
<evidence type="ECO:0000256" key="4">
    <source>
        <dbReference type="ARBA" id="ARBA00021948"/>
    </source>
</evidence>
<reference evidence="8 9" key="1">
    <citation type="submission" date="2021-02" db="EMBL/GenBank/DDBJ databases">
        <title>Paenibacillus tianjinensis sp. nov.</title>
        <authorList>
            <person name="Liu H."/>
        </authorList>
    </citation>
    <scope>NUCLEOTIDE SEQUENCE [LARGE SCALE GENOMIC DNA]</scope>
    <source>
        <strain evidence="8 9">TB2019</strain>
    </source>
</reference>
<accession>A0ABX7L8U2</accession>
<sequence>MYFDQSSYEIKLDWGRRGARAAAERGDIVIIVDVLSFSSTVVTAVQHKANIYPYPPPINETAKAYAKELGAEMVWGRSEAIRVGGHSLSPLSFSSADYARDFVLCSLNGAACTWIAAQVPALLVGCLLNASAVADTANRLKLEMDVNITVIPCGEKWSDVMEGEDELRPGIEDYLGAGLILSRLAGTKSPEAEVCIGAVKSSGHRIRDLIWESASGRELRERGYEDDVTYSCQADISYAVPMLQENRFVNAGDPV</sequence>
<comment type="similarity">
    <text evidence="2">Belongs to the ComB family.</text>
</comment>
<name>A0ABX7L8U2_9BACL</name>
<comment type="cofactor">
    <cofactor evidence="1">
        <name>Mg(2+)</name>
        <dbReference type="ChEBI" id="CHEBI:18420"/>
    </cofactor>
</comment>
<dbReference type="Proteomes" id="UP000663452">
    <property type="component" value="Chromosome"/>
</dbReference>
<gene>
    <name evidence="8" type="ORF">JRJ22_21570</name>
</gene>
<organism evidence="8 9">
    <name type="scientific">Paenibacillus tianjinensis</name>
    <dbReference type="NCBI Taxonomy" id="2810347"/>
    <lineage>
        <taxon>Bacteria</taxon>
        <taxon>Bacillati</taxon>
        <taxon>Bacillota</taxon>
        <taxon>Bacilli</taxon>
        <taxon>Bacillales</taxon>
        <taxon>Paenibacillaceae</taxon>
        <taxon>Paenibacillus</taxon>
    </lineage>
</organism>
<protein>
    <recommendedName>
        <fullName evidence="4">Probable 2-phosphosulfolactate phosphatase</fullName>
        <ecNumber evidence="3">3.1.3.71</ecNumber>
    </recommendedName>
</protein>
<dbReference type="InterPro" id="IPR036702">
    <property type="entry name" value="ComB-like_sf"/>
</dbReference>
<dbReference type="RefSeq" id="WP_206101439.1">
    <property type="nucleotide sequence ID" value="NZ_CP070969.1"/>
</dbReference>
<dbReference type="Pfam" id="PF04029">
    <property type="entry name" value="2-ph_phosp"/>
    <property type="match status" value="1"/>
</dbReference>
<dbReference type="PANTHER" id="PTHR37311">
    <property type="entry name" value="2-PHOSPHOSULFOLACTATE PHOSPHATASE-RELATED"/>
    <property type="match status" value="1"/>
</dbReference>
<dbReference type="EC" id="3.1.3.71" evidence="3"/>
<dbReference type="EMBL" id="CP070969">
    <property type="protein sequence ID" value="QSF43818.1"/>
    <property type="molecule type" value="Genomic_DNA"/>
</dbReference>